<evidence type="ECO:0000313" key="10">
    <source>
        <dbReference type="EMBL" id="GEN07886.1"/>
    </source>
</evidence>
<feature type="chain" id="PRO_5023068768" evidence="8">
    <location>
        <begin position="27"/>
        <end position="501"/>
    </location>
</feature>
<dbReference type="RefSeq" id="WP_074948312.1">
    <property type="nucleotide sequence ID" value="NZ_BJXR01000026.1"/>
</dbReference>
<dbReference type="STRING" id="1334629.MFUL124B02_01330"/>
<dbReference type="InterPro" id="IPR001316">
    <property type="entry name" value="Pept_S1A_streptogrisin"/>
</dbReference>
<keyword evidence="2" id="KW-0645">Protease</keyword>
<dbReference type="SMART" id="SM00458">
    <property type="entry name" value="RICIN"/>
    <property type="match status" value="1"/>
</dbReference>
<dbReference type="Gene3D" id="2.40.10.10">
    <property type="entry name" value="Trypsin-like serine proteases"/>
    <property type="match status" value="2"/>
</dbReference>
<reference evidence="10 13" key="2">
    <citation type="submission" date="2019-07" db="EMBL/GenBank/DDBJ databases">
        <title>Whole genome shotgun sequence of Myxococcus fulvus NBRC 100333.</title>
        <authorList>
            <person name="Hosoyama A."/>
            <person name="Uohara A."/>
            <person name="Ohji S."/>
            <person name="Ichikawa N."/>
        </authorList>
    </citation>
    <scope>NUCLEOTIDE SEQUENCE [LARGE SCALE GENOMIC DNA]</scope>
    <source>
        <strain evidence="10 13">NBRC 100333</strain>
    </source>
</reference>
<evidence type="ECO:0000256" key="1">
    <source>
        <dbReference type="ARBA" id="ARBA00007664"/>
    </source>
</evidence>
<dbReference type="InterPro" id="IPR043504">
    <property type="entry name" value="Peptidase_S1_PA_chymotrypsin"/>
</dbReference>
<dbReference type="SUPFAM" id="SSF54806">
    <property type="entry name" value="Alpha-lytic protease prodomain"/>
    <property type="match status" value="2"/>
</dbReference>
<evidence type="ECO:0000256" key="3">
    <source>
        <dbReference type="ARBA" id="ARBA00022729"/>
    </source>
</evidence>
<dbReference type="InterPro" id="IPR009003">
    <property type="entry name" value="Peptidase_S1_PA"/>
</dbReference>
<evidence type="ECO:0000256" key="7">
    <source>
        <dbReference type="ARBA" id="ARBA00023157"/>
    </source>
</evidence>
<dbReference type="Gene3D" id="3.30.300.50">
    <property type="match status" value="2"/>
</dbReference>
<evidence type="ECO:0000256" key="6">
    <source>
        <dbReference type="ARBA" id="ARBA00023145"/>
    </source>
</evidence>
<dbReference type="EMBL" id="BJXR01000026">
    <property type="protein sequence ID" value="GEN07886.1"/>
    <property type="molecule type" value="Genomic_DNA"/>
</dbReference>
<sequence length="501" mass="52537">MNRRLHALRTATALFTTLALPGAALAASEDISPEVLTAMQRDLGLTAEQARQRLETEALTVHTERTLRGELGTSFGGAWLNETGDRLVVGVTTAAGEQAARRAGAEPRWVTRTERELDALKEALDRGADVASKDIHGWYVDLPTNSVVVLARDAAVVNAERFVAESGAADTAVRVVISQEKPRPFYDLRGGDAYYINGNTRCSIGFPVAGGFVTAGHCGGVNSSTQGHNGAGQGTVRGSSFPNNDYAWVQVNGNWASQPWVYNYAGGNVIVAGSAEAGINASVCRSGSTTGWRCGVIQAKNVTVNYDVGPVYGLTRSNACAAGGDSGGSFISGNQAQGVTSGGSGDCNTGGTTYFQPVNEILSVYGLSLTTNGGSGGREIVGLAGKCIDVDHSNTANGTAIQLWDCNGSNAQKWTFHGDGTLRAFGKCMDVTWGSTANGALIQLHDCTGNPAQQFVLSGAGDLVNPQANKCVDVSEWNSNNGTRLQIWECAGTANQKWYLR</sequence>
<dbReference type="AlphaFoldDB" id="A0A511T151"/>
<gene>
    <name evidence="10" type="ORF">MFU01_29230</name>
    <name evidence="11" type="ORF">SAMN05443572_10187</name>
</gene>
<dbReference type="GO" id="GO:0006508">
    <property type="term" value="P:proteolysis"/>
    <property type="evidence" value="ECO:0007669"/>
    <property type="project" value="UniProtKB-KW"/>
</dbReference>
<dbReference type="InterPro" id="IPR035992">
    <property type="entry name" value="Ricin_B-like_lectins"/>
</dbReference>
<dbReference type="PROSITE" id="PS50231">
    <property type="entry name" value="RICIN_B_LECTIN"/>
    <property type="match status" value="1"/>
</dbReference>
<dbReference type="InterPro" id="IPR035070">
    <property type="entry name" value="Streptogrisin_prodomain"/>
</dbReference>
<dbReference type="EMBL" id="FOIB01000001">
    <property type="protein sequence ID" value="SES76472.1"/>
    <property type="molecule type" value="Genomic_DNA"/>
</dbReference>
<dbReference type="OrthoDB" id="8781117at2"/>
<accession>A0A511T151</accession>
<evidence type="ECO:0000256" key="5">
    <source>
        <dbReference type="ARBA" id="ARBA00022825"/>
    </source>
</evidence>
<proteinExistence type="inferred from homology"/>
<dbReference type="CDD" id="cd21112">
    <property type="entry name" value="alphaLP-like"/>
    <property type="match status" value="1"/>
</dbReference>
<organism evidence="10 13">
    <name type="scientific">Myxococcus fulvus</name>
    <dbReference type="NCBI Taxonomy" id="33"/>
    <lineage>
        <taxon>Bacteria</taxon>
        <taxon>Pseudomonadati</taxon>
        <taxon>Myxococcota</taxon>
        <taxon>Myxococcia</taxon>
        <taxon>Myxococcales</taxon>
        <taxon>Cystobacterineae</taxon>
        <taxon>Myxococcaceae</taxon>
        <taxon>Myxococcus</taxon>
    </lineage>
</organism>
<comment type="caution">
    <text evidence="10">The sequence shown here is derived from an EMBL/GenBank/DDBJ whole genome shotgun (WGS) entry which is preliminary data.</text>
</comment>
<evidence type="ECO:0000256" key="4">
    <source>
        <dbReference type="ARBA" id="ARBA00022801"/>
    </source>
</evidence>
<evidence type="ECO:0000313" key="13">
    <source>
        <dbReference type="Proteomes" id="UP000321514"/>
    </source>
</evidence>
<evidence type="ECO:0000256" key="8">
    <source>
        <dbReference type="SAM" id="SignalP"/>
    </source>
</evidence>
<dbReference type="Pfam" id="PF02983">
    <property type="entry name" value="Pro_Al_protease"/>
    <property type="match status" value="1"/>
</dbReference>
<comment type="similarity">
    <text evidence="1">Belongs to the peptidase S1 family.</text>
</comment>
<keyword evidence="7" id="KW-1015">Disulfide bond</keyword>
<dbReference type="SUPFAM" id="SSF50494">
    <property type="entry name" value="Trypsin-like serine proteases"/>
    <property type="match status" value="1"/>
</dbReference>
<dbReference type="CDD" id="cd23452">
    <property type="entry name" value="beta-trefoil_Ricin_RPI"/>
    <property type="match status" value="1"/>
</dbReference>
<dbReference type="Gene3D" id="2.80.10.50">
    <property type="match status" value="2"/>
</dbReference>
<dbReference type="InterPro" id="IPR000772">
    <property type="entry name" value="Ricin_B_lectin"/>
</dbReference>
<feature type="domain" description="Ricin B lectin" evidence="9">
    <location>
        <begin position="374"/>
        <end position="501"/>
    </location>
</feature>
<keyword evidence="3 8" id="KW-0732">Signal</keyword>
<protein>
    <submittedName>
        <fullName evidence="11">Streptogrisin C. Serine peptidase. MEROPS family S01A</fullName>
    </submittedName>
</protein>
<reference evidence="11 12" key="1">
    <citation type="submission" date="2016-10" db="EMBL/GenBank/DDBJ databases">
        <authorList>
            <person name="Varghese N."/>
            <person name="Submissions S."/>
        </authorList>
    </citation>
    <scope>NUCLEOTIDE SEQUENCE [LARGE SCALE GENOMIC DNA]</scope>
    <source>
        <strain evidence="11 12">DSM 16525</strain>
    </source>
</reference>
<dbReference type="GO" id="GO:0004252">
    <property type="term" value="F:serine-type endopeptidase activity"/>
    <property type="evidence" value="ECO:0007669"/>
    <property type="project" value="InterPro"/>
</dbReference>
<evidence type="ECO:0000259" key="9">
    <source>
        <dbReference type="SMART" id="SM00458"/>
    </source>
</evidence>
<dbReference type="GO" id="GO:0005576">
    <property type="term" value="C:extracellular region"/>
    <property type="evidence" value="ECO:0007669"/>
    <property type="project" value="InterPro"/>
</dbReference>
<evidence type="ECO:0000256" key="2">
    <source>
        <dbReference type="ARBA" id="ARBA00022670"/>
    </source>
</evidence>
<dbReference type="Proteomes" id="UP000183760">
    <property type="component" value="Unassembled WGS sequence"/>
</dbReference>
<dbReference type="SUPFAM" id="SSF50370">
    <property type="entry name" value="Ricin B-like lectins"/>
    <property type="match status" value="1"/>
</dbReference>
<dbReference type="Pfam" id="PF00652">
    <property type="entry name" value="Ricin_B_lectin"/>
    <property type="match status" value="1"/>
</dbReference>
<keyword evidence="4" id="KW-0378">Hydrolase</keyword>
<dbReference type="InterPro" id="IPR037295">
    <property type="entry name" value="Alpha-lytic_protease_prodomain"/>
</dbReference>
<keyword evidence="12" id="KW-1185">Reference proteome</keyword>
<name>A0A511T151_MYXFU</name>
<keyword evidence="6" id="KW-0865">Zymogen</keyword>
<dbReference type="Proteomes" id="UP000321514">
    <property type="component" value="Unassembled WGS sequence"/>
</dbReference>
<dbReference type="PRINTS" id="PR00861">
    <property type="entry name" value="ALYTICPTASE"/>
</dbReference>
<feature type="signal peptide" evidence="8">
    <location>
        <begin position="1"/>
        <end position="26"/>
    </location>
</feature>
<keyword evidence="5" id="KW-0720">Serine protease</keyword>
<evidence type="ECO:0000313" key="11">
    <source>
        <dbReference type="EMBL" id="SES76472.1"/>
    </source>
</evidence>
<dbReference type="InterPro" id="IPR004236">
    <property type="entry name" value="Pept_S1_alpha_lytic"/>
</dbReference>
<evidence type="ECO:0000313" key="12">
    <source>
        <dbReference type="Proteomes" id="UP000183760"/>
    </source>
</evidence>